<evidence type="ECO:0000256" key="5">
    <source>
        <dbReference type="ARBA" id="ARBA00023065"/>
    </source>
</evidence>
<dbReference type="GO" id="GO:0015677">
    <property type="term" value="P:copper ion import"/>
    <property type="evidence" value="ECO:0007669"/>
    <property type="project" value="TreeGrafter"/>
</dbReference>
<dbReference type="PANTHER" id="PTHR32361:SF9">
    <property type="entry name" value="FERRIC REDUCTASE TRANSMEMBRANE COMPONENT 3-RELATED"/>
    <property type="match status" value="1"/>
</dbReference>
<evidence type="ECO:0000256" key="4">
    <source>
        <dbReference type="ARBA" id="ARBA00022989"/>
    </source>
</evidence>
<dbReference type="PROSITE" id="PS51384">
    <property type="entry name" value="FAD_FR"/>
    <property type="match status" value="1"/>
</dbReference>
<dbReference type="HOGENOM" id="CLU_010365_6_1_1"/>
<dbReference type="PANTHER" id="PTHR32361">
    <property type="entry name" value="FERRIC/CUPRIC REDUCTASE TRANSMEMBRANE COMPONENT"/>
    <property type="match status" value="1"/>
</dbReference>
<dbReference type="SFLD" id="SFLDS00052">
    <property type="entry name" value="Ferric_Reductase_Domain"/>
    <property type="match status" value="1"/>
</dbReference>
<feature type="transmembrane region" description="Helical" evidence="8">
    <location>
        <begin position="242"/>
        <end position="261"/>
    </location>
</feature>
<dbReference type="InterPro" id="IPR013130">
    <property type="entry name" value="Fe3_Rdtase_TM_dom"/>
</dbReference>
<keyword evidence="4 8" id="KW-1133">Transmembrane helix</keyword>
<dbReference type="Pfam" id="PF08022">
    <property type="entry name" value="FAD_binding_8"/>
    <property type="match status" value="1"/>
</dbReference>
<evidence type="ECO:0000256" key="6">
    <source>
        <dbReference type="ARBA" id="ARBA00023136"/>
    </source>
</evidence>
<feature type="transmembrane region" description="Helical" evidence="8">
    <location>
        <begin position="212"/>
        <end position="235"/>
    </location>
</feature>
<keyword evidence="11" id="KW-1185">Reference proteome</keyword>
<evidence type="ECO:0000256" key="7">
    <source>
        <dbReference type="ARBA" id="ARBA00023180"/>
    </source>
</evidence>
<dbReference type="Proteomes" id="UP000053647">
    <property type="component" value="Unassembled WGS sequence"/>
</dbReference>
<name>A0A0C9SMF6_PAXIN</name>
<evidence type="ECO:0000256" key="8">
    <source>
        <dbReference type="SAM" id="Phobius"/>
    </source>
</evidence>
<evidence type="ECO:0000259" key="9">
    <source>
        <dbReference type="PROSITE" id="PS51384"/>
    </source>
</evidence>
<keyword evidence="2" id="KW-0813">Transport</keyword>
<dbReference type="InterPro" id="IPR017927">
    <property type="entry name" value="FAD-bd_FR_type"/>
</dbReference>
<dbReference type="InterPro" id="IPR013112">
    <property type="entry name" value="FAD-bd_8"/>
</dbReference>
<organism evidence="10 11">
    <name type="scientific">Paxillus involutus ATCC 200175</name>
    <dbReference type="NCBI Taxonomy" id="664439"/>
    <lineage>
        <taxon>Eukaryota</taxon>
        <taxon>Fungi</taxon>
        <taxon>Dikarya</taxon>
        <taxon>Basidiomycota</taxon>
        <taxon>Agaricomycotina</taxon>
        <taxon>Agaricomycetes</taxon>
        <taxon>Agaricomycetidae</taxon>
        <taxon>Boletales</taxon>
        <taxon>Paxilineae</taxon>
        <taxon>Paxillaceae</taxon>
        <taxon>Paxillus</taxon>
    </lineage>
</organism>
<dbReference type="GO" id="GO:0006879">
    <property type="term" value="P:intracellular iron ion homeostasis"/>
    <property type="evidence" value="ECO:0007669"/>
    <property type="project" value="TreeGrafter"/>
</dbReference>
<reference evidence="10 11" key="1">
    <citation type="submission" date="2014-06" db="EMBL/GenBank/DDBJ databases">
        <authorList>
            <consortium name="DOE Joint Genome Institute"/>
            <person name="Kuo A."/>
            <person name="Kohler A."/>
            <person name="Nagy L.G."/>
            <person name="Floudas D."/>
            <person name="Copeland A."/>
            <person name="Barry K.W."/>
            <person name="Cichocki N."/>
            <person name="Veneault-Fourrey C."/>
            <person name="LaButti K."/>
            <person name="Lindquist E.A."/>
            <person name="Lipzen A."/>
            <person name="Lundell T."/>
            <person name="Morin E."/>
            <person name="Murat C."/>
            <person name="Sun H."/>
            <person name="Tunlid A."/>
            <person name="Henrissat B."/>
            <person name="Grigoriev I.V."/>
            <person name="Hibbett D.S."/>
            <person name="Martin F."/>
            <person name="Nordberg H.P."/>
            <person name="Cantor M.N."/>
            <person name="Hua S.X."/>
        </authorList>
    </citation>
    <scope>NUCLEOTIDE SEQUENCE [LARGE SCALE GENOMIC DNA]</scope>
    <source>
        <strain evidence="10 11">ATCC 200175</strain>
    </source>
</reference>
<evidence type="ECO:0000256" key="3">
    <source>
        <dbReference type="ARBA" id="ARBA00022692"/>
    </source>
</evidence>
<dbReference type="AlphaFoldDB" id="A0A0C9SMF6"/>
<comment type="subcellular location">
    <subcellularLocation>
        <location evidence="1">Membrane</location>
        <topology evidence="1">Multi-pass membrane protein</topology>
    </subcellularLocation>
</comment>
<proteinExistence type="predicted"/>
<protein>
    <recommendedName>
        <fullName evidence="9">FAD-binding FR-type domain-containing protein</fullName>
    </recommendedName>
</protein>
<sequence>MSSDSATAPTDWAIRIQRFGLYPEETWFCLATFLFVVGLFQWGSILHSKLVKRRRPSKAPDEESTLSSARPSKRFSLTRLPLAAVNIYRVVAFRWTLEFGSYVINMAEVFVTIAYVALLLTWTFINTTDLEGIKFDVSYWSNRAGMLAASQFPLVTALGTKNNVVSLVTGITYEKLNYVHRVTARSCFGLLLIHAGSEIYNHNQFQSALREAWLRLGITALSALGILCIVSLRVIRTQAYESFFYTHFVTVLIFLSGAYFHTKANHGSVWVWPSFIVWALDRFIRLVRLVVSNHLYFGFTRRSGSLHATAELLCEDFVRVRLHRPPHFHWSHGQSAYIIMPSVSTLPFEAHPFSISSIDSPLFQRHGDDNSENGEEPTAAYWKELVFLVNVRGGFTKRLKEVAARNETIKVLLDGPYGSSPDLGAYDTSVLIAGKVADC</sequence>
<reference evidence="11" key="2">
    <citation type="submission" date="2015-01" db="EMBL/GenBank/DDBJ databases">
        <title>Evolutionary Origins and Diversification of the Mycorrhizal Mutualists.</title>
        <authorList>
            <consortium name="DOE Joint Genome Institute"/>
            <consortium name="Mycorrhizal Genomics Consortium"/>
            <person name="Kohler A."/>
            <person name="Kuo A."/>
            <person name="Nagy L.G."/>
            <person name="Floudas D."/>
            <person name="Copeland A."/>
            <person name="Barry K.W."/>
            <person name="Cichocki N."/>
            <person name="Veneault-Fourrey C."/>
            <person name="LaButti K."/>
            <person name="Lindquist E.A."/>
            <person name="Lipzen A."/>
            <person name="Lundell T."/>
            <person name="Morin E."/>
            <person name="Murat C."/>
            <person name="Riley R."/>
            <person name="Ohm R."/>
            <person name="Sun H."/>
            <person name="Tunlid A."/>
            <person name="Henrissat B."/>
            <person name="Grigoriev I.V."/>
            <person name="Hibbett D.S."/>
            <person name="Martin F."/>
        </authorList>
    </citation>
    <scope>NUCLEOTIDE SEQUENCE [LARGE SCALE GENOMIC DNA]</scope>
    <source>
        <strain evidence="11">ATCC 200175</strain>
    </source>
</reference>
<dbReference type="CDD" id="cd06186">
    <property type="entry name" value="NOX_Duox_like_FAD_NADP"/>
    <property type="match status" value="1"/>
</dbReference>
<evidence type="ECO:0000256" key="1">
    <source>
        <dbReference type="ARBA" id="ARBA00004141"/>
    </source>
</evidence>
<keyword evidence="6 8" id="KW-0472">Membrane</keyword>
<evidence type="ECO:0000256" key="2">
    <source>
        <dbReference type="ARBA" id="ARBA00022448"/>
    </source>
</evidence>
<feature type="transmembrane region" description="Helical" evidence="8">
    <location>
        <begin position="267"/>
        <end position="284"/>
    </location>
</feature>
<dbReference type="OrthoDB" id="4494341at2759"/>
<dbReference type="GO" id="GO:0005886">
    <property type="term" value="C:plasma membrane"/>
    <property type="evidence" value="ECO:0007669"/>
    <property type="project" value="TreeGrafter"/>
</dbReference>
<feature type="domain" description="FAD-binding FR-type" evidence="9">
    <location>
        <begin position="282"/>
        <end position="423"/>
    </location>
</feature>
<accession>A0A0C9SMF6</accession>
<dbReference type="InterPro" id="IPR051410">
    <property type="entry name" value="Ferric/Cupric_Reductase"/>
</dbReference>
<evidence type="ECO:0000313" key="11">
    <source>
        <dbReference type="Proteomes" id="UP000053647"/>
    </source>
</evidence>
<dbReference type="EMBL" id="KN820521">
    <property type="protein sequence ID" value="KIJ06089.1"/>
    <property type="molecule type" value="Genomic_DNA"/>
</dbReference>
<keyword evidence="5" id="KW-0406">Ion transport</keyword>
<gene>
    <name evidence="10" type="ORF">PAXINDRAFT_20700</name>
</gene>
<dbReference type="GO" id="GO:0006826">
    <property type="term" value="P:iron ion transport"/>
    <property type="evidence" value="ECO:0007669"/>
    <property type="project" value="TreeGrafter"/>
</dbReference>
<dbReference type="SFLD" id="SFLDG01168">
    <property type="entry name" value="Ferric_reductase_subgroup_(FRE"/>
    <property type="match status" value="1"/>
</dbReference>
<dbReference type="Pfam" id="PF01794">
    <property type="entry name" value="Ferric_reduct"/>
    <property type="match status" value="1"/>
</dbReference>
<keyword evidence="3 8" id="KW-0812">Transmembrane</keyword>
<dbReference type="GO" id="GO:0000293">
    <property type="term" value="F:ferric-chelate reductase activity"/>
    <property type="evidence" value="ECO:0007669"/>
    <property type="project" value="TreeGrafter"/>
</dbReference>
<keyword evidence="7" id="KW-0325">Glycoprotein</keyword>
<feature type="transmembrane region" description="Helical" evidence="8">
    <location>
        <begin position="103"/>
        <end position="125"/>
    </location>
</feature>
<feature type="transmembrane region" description="Helical" evidence="8">
    <location>
        <begin position="27"/>
        <end position="46"/>
    </location>
</feature>
<evidence type="ECO:0000313" key="10">
    <source>
        <dbReference type="EMBL" id="KIJ06089.1"/>
    </source>
</evidence>